<name>A0AAW2H788_9NEOP</name>
<evidence type="ECO:0000256" key="3">
    <source>
        <dbReference type="ARBA" id="ARBA00022527"/>
    </source>
</evidence>
<dbReference type="Gene3D" id="1.10.510.10">
    <property type="entry name" value="Transferase(Phosphotransferase) domain 1"/>
    <property type="match status" value="1"/>
</dbReference>
<keyword evidence="5" id="KW-0547">Nucleotide-binding</keyword>
<keyword evidence="3" id="KW-0723">Serine/threonine-protein kinase</keyword>
<dbReference type="AlphaFoldDB" id="A0AAW2H788"/>
<feature type="domain" description="Protein kinase" evidence="8">
    <location>
        <begin position="5"/>
        <end position="298"/>
    </location>
</feature>
<dbReference type="InterPro" id="IPR050108">
    <property type="entry name" value="CDK"/>
</dbReference>
<keyword evidence="6" id="KW-0418">Kinase</keyword>
<evidence type="ECO:0000256" key="2">
    <source>
        <dbReference type="ARBA" id="ARBA00012409"/>
    </source>
</evidence>
<evidence type="ECO:0000256" key="6">
    <source>
        <dbReference type="ARBA" id="ARBA00022777"/>
    </source>
</evidence>
<dbReference type="PROSITE" id="PS50011">
    <property type="entry name" value="PROTEIN_KINASE_DOM"/>
    <property type="match status" value="1"/>
</dbReference>
<dbReference type="GO" id="GO:0004693">
    <property type="term" value="F:cyclin-dependent protein serine/threonine kinase activity"/>
    <property type="evidence" value="ECO:0007669"/>
    <property type="project" value="TreeGrafter"/>
</dbReference>
<dbReference type="EMBL" id="JARGDH010000006">
    <property type="protein sequence ID" value="KAL0265664.1"/>
    <property type="molecule type" value="Genomic_DNA"/>
</dbReference>
<dbReference type="PANTHER" id="PTHR24056:SF0">
    <property type="entry name" value="CYCLIN-DEPENDENT KINASE 7"/>
    <property type="match status" value="1"/>
</dbReference>
<dbReference type="InterPro" id="IPR011009">
    <property type="entry name" value="Kinase-like_dom_sf"/>
</dbReference>
<comment type="similarity">
    <text evidence="1">Belongs to the protein kinase superfamily. CMGC Ser/Thr protein kinase family. CDC2/CDKX subfamily.</text>
</comment>
<dbReference type="GO" id="GO:0008353">
    <property type="term" value="F:RNA polymerase II CTD heptapeptide repeat kinase activity"/>
    <property type="evidence" value="ECO:0007669"/>
    <property type="project" value="UniProtKB-EC"/>
</dbReference>
<dbReference type="Gene3D" id="3.30.200.20">
    <property type="entry name" value="Phosphorylase Kinase, domain 1"/>
    <property type="match status" value="1"/>
</dbReference>
<dbReference type="InterPro" id="IPR000719">
    <property type="entry name" value="Prot_kinase_dom"/>
</dbReference>
<evidence type="ECO:0000259" key="8">
    <source>
        <dbReference type="PROSITE" id="PS50011"/>
    </source>
</evidence>
<keyword evidence="4" id="KW-0808">Transferase</keyword>
<gene>
    <name evidence="9" type="ORF">PYX00_011378</name>
</gene>
<dbReference type="FunFam" id="1.10.510.10:FF:000624">
    <property type="entry name" value="Mitogen-activated protein kinase"/>
    <property type="match status" value="1"/>
</dbReference>
<evidence type="ECO:0000256" key="4">
    <source>
        <dbReference type="ARBA" id="ARBA00022679"/>
    </source>
</evidence>
<dbReference type="PROSITE" id="PS00108">
    <property type="entry name" value="PROTEIN_KINASE_ST"/>
    <property type="match status" value="1"/>
</dbReference>
<dbReference type="Pfam" id="PF00069">
    <property type="entry name" value="Pkinase"/>
    <property type="match status" value="1"/>
</dbReference>
<dbReference type="PANTHER" id="PTHR24056">
    <property type="entry name" value="CELL DIVISION PROTEIN KINASE"/>
    <property type="match status" value="1"/>
</dbReference>
<organism evidence="9">
    <name type="scientific">Menopon gallinae</name>
    <name type="common">poultry shaft louse</name>
    <dbReference type="NCBI Taxonomy" id="328185"/>
    <lineage>
        <taxon>Eukaryota</taxon>
        <taxon>Metazoa</taxon>
        <taxon>Ecdysozoa</taxon>
        <taxon>Arthropoda</taxon>
        <taxon>Hexapoda</taxon>
        <taxon>Insecta</taxon>
        <taxon>Pterygota</taxon>
        <taxon>Neoptera</taxon>
        <taxon>Paraneoptera</taxon>
        <taxon>Psocodea</taxon>
        <taxon>Troctomorpha</taxon>
        <taxon>Phthiraptera</taxon>
        <taxon>Amblycera</taxon>
        <taxon>Menoponidae</taxon>
        <taxon>Menopon</taxon>
    </lineage>
</organism>
<dbReference type="GO" id="GO:0045944">
    <property type="term" value="P:positive regulation of transcription by RNA polymerase II"/>
    <property type="evidence" value="ECO:0007669"/>
    <property type="project" value="TreeGrafter"/>
</dbReference>
<dbReference type="GO" id="GO:0005737">
    <property type="term" value="C:cytoplasm"/>
    <property type="evidence" value="ECO:0007669"/>
    <property type="project" value="TreeGrafter"/>
</dbReference>
<evidence type="ECO:0000256" key="7">
    <source>
        <dbReference type="ARBA" id="ARBA00022840"/>
    </source>
</evidence>
<dbReference type="GO" id="GO:0005524">
    <property type="term" value="F:ATP binding"/>
    <property type="evidence" value="ECO:0007669"/>
    <property type="project" value="UniProtKB-KW"/>
</dbReference>
<dbReference type="GO" id="GO:0070985">
    <property type="term" value="C:transcription factor TFIIK complex"/>
    <property type="evidence" value="ECO:0007669"/>
    <property type="project" value="TreeGrafter"/>
</dbReference>
<protein>
    <recommendedName>
        <fullName evidence="2">[RNA-polymerase]-subunit kinase</fullName>
        <ecNumber evidence="2">2.7.11.23</ecNumber>
    </recommendedName>
</protein>
<evidence type="ECO:0000256" key="5">
    <source>
        <dbReference type="ARBA" id="ARBA00022741"/>
    </source>
</evidence>
<proteinExistence type="inferred from homology"/>
<keyword evidence="7" id="KW-0067">ATP-binding</keyword>
<sequence length="326" mass="37177">MVNAYIKKRKIGEGTYATIYLSEQYTTNNDCTPKIIKDPSGIYKQLVAIKKIKKNSRVCGIDINAVREIKALMLVKSPYIVELVDVFQYNGCINIVLEYIPHTLEDMLKRKDLVIMPADIKAWLIMILKGLHEIHSRFLIHRDIKPNNILFARDGVLKLADFGLCRSVSSERMTTQVITRWYRPPELLLGCRNYAFPADMWSVGCVMAEMFLRVPLFAADSDIKQLDLIFRALGTPDDAYFQNLCGEMPIMFKKHPRSDFESLFSAAGQDALDLMKQLLDLNPNCRPSTLKAVGHRYFHSHPYPTAINSLPASVFEEDKRQAVNVA</sequence>
<evidence type="ECO:0000313" key="9">
    <source>
        <dbReference type="EMBL" id="KAL0265664.1"/>
    </source>
</evidence>
<dbReference type="EC" id="2.7.11.23" evidence="2"/>
<evidence type="ECO:0000256" key="1">
    <source>
        <dbReference type="ARBA" id="ARBA00006485"/>
    </source>
</evidence>
<dbReference type="SUPFAM" id="SSF56112">
    <property type="entry name" value="Protein kinase-like (PK-like)"/>
    <property type="match status" value="1"/>
</dbReference>
<comment type="caution">
    <text evidence="9">The sequence shown here is derived from an EMBL/GenBank/DDBJ whole genome shotgun (WGS) entry which is preliminary data.</text>
</comment>
<dbReference type="InterPro" id="IPR008271">
    <property type="entry name" value="Ser/Thr_kinase_AS"/>
</dbReference>
<reference evidence="9" key="1">
    <citation type="journal article" date="2024" name="Gigascience">
        <title>Chromosome-level genome of the poultry shaft louse Menopon gallinae provides insight into the host-switching and adaptive evolution of parasitic lice.</title>
        <authorList>
            <person name="Xu Y."/>
            <person name="Ma L."/>
            <person name="Liu S."/>
            <person name="Liang Y."/>
            <person name="Liu Q."/>
            <person name="He Z."/>
            <person name="Tian L."/>
            <person name="Duan Y."/>
            <person name="Cai W."/>
            <person name="Li H."/>
            <person name="Song F."/>
        </authorList>
    </citation>
    <scope>NUCLEOTIDE SEQUENCE</scope>
    <source>
        <strain evidence="9">Cailab_2023a</strain>
    </source>
</reference>
<accession>A0AAW2H788</accession>
<dbReference type="SMART" id="SM00220">
    <property type="entry name" value="S_TKc"/>
    <property type="match status" value="1"/>
</dbReference>